<dbReference type="Proteomes" id="UP000324760">
    <property type="component" value="Chromosome"/>
</dbReference>
<organism evidence="1 2">
    <name type="scientific">Neptunomonas concharum</name>
    <dbReference type="NCBI Taxonomy" id="1031538"/>
    <lineage>
        <taxon>Bacteria</taxon>
        <taxon>Pseudomonadati</taxon>
        <taxon>Pseudomonadota</taxon>
        <taxon>Gammaproteobacteria</taxon>
        <taxon>Oceanospirillales</taxon>
        <taxon>Oceanospirillaceae</taxon>
        <taxon>Neptunomonas</taxon>
    </lineage>
</organism>
<gene>
    <name evidence="1" type="ORF">F0U83_10715</name>
</gene>
<proteinExistence type="predicted"/>
<dbReference type="InterPro" id="IPR021431">
    <property type="entry name" value="DUF3080"/>
</dbReference>
<dbReference type="OrthoDB" id="6997572at2"/>
<evidence type="ECO:0000313" key="2">
    <source>
        <dbReference type="Proteomes" id="UP000324760"/>
    </source>
</evidence>
<protein>
    <submittedName>
        <fullName evidence="1">DUF3080 family protein</fullName>
    </submittedName>
</protein>
<dbReference type="KEGG" id="ncu:F0U83_10715"/>
<name>A0A5P1RBV7_9GAMM</name>
<sequence length="355" mass="40481">MVQFIPILLITLILSGCNTQSDLDRLFNDYTQGVANILDEEWKSAIPDSPPPLPPQRLRTLVTTEIREGLIEVLDLSVCNLLPLIAQKNSSLGKVAPPSQVLSYELRFYRTITDCLPLVLNDKNIDLAIKEKIQAIHRTKTDNLPAVLWNAFYTGEEIEQSLALNQPPIPLDQPEQSYHPALSALELFNNLTNIATLNPETLKPIDTQTLEKSYESLYTAPLGVPLLKSLLLLEASLNNVAHTIESRLERRPLCFKDMRNPKADILKSIFTQQYALKVQPYLSKVDRLASRWYRLHQSTTSHLPVPSEISDYVAQVFQRNAEISLWNRYIRARDRHTKAWQRILNQCNLMPGNHD</sequence>
<evidence type="ECO:0000313" key="1">
    <source>
        <dbReference type="EMBL" id="QEQ97144.1"/>
    </source>
</evidence>
<keyword evidence="2" id="KW-1185">Reference proteome</keyword>
<accession>A0A5P1RBV7</accession>
<reference evidence="1 2" key="1">
    <citation type="journal article" date="2019" name="Biochem. Eng. J.">
        <title>Metabolic engineering of the marine bacteria Neptunomonas concharum for the production of acetoin and meso-2,3-butanediol from acetate.</title>
        <authorList>
            <person name="Li W."/>
            <person name="Pu N."/>
            <person name="Liu C.-X."/>
            <person name="Yuan Q.-P."/>
            <person name="Li Z.-J."/>
        </authorList>
    </citation>
    <scope>NUCLEOTIDE SEQUENCE [LARGE SCALE GENOMIC DNA]</scope>
    <source>
        <strain evidence="1 2">JCM17730</strain>
    </source>
</reference>
<dbReference type="EMBL" id="CP043869">
    <property type="protein sequence ID" value="QEQ97144.1"/>
    <property type="molecule type" value="Genomic_DNA"/>
</dbReference>
<dbReference type="AlphaFoldDB" id="A0A5P1RBV7"/>
<dbReference type="Pfam" id="PF11279">
    <property type="entry name" value="DUF3080"/>
    <property type="match status" value="1"/>
</dbReference>